<keyword evidence="1" id="KW-0472">Membrane</keyword>
<organism evidence="3 4">
    <name type="scientific">Cohnella terricola</name>
    <dbReference type="NCBI Taxonomy" id="1289167"/>
    <lineage>
        <taxon>Bacteria</taxon>
        <taxon>Bacillati</taxon>
        <taxon>Bacillota</taxon>
        <taxon>Bacilli</taxon>
        <taxon>Bacillales</taxon>
        <taxon>Paenibacillaceae</taxon>
        <taxon>Cohnella</taxon>
    </lineage>
</organism>
<keyword evidence="4" id="KW-1185">Reference proteome</keyword>
<keyword evidence="1" id="KW-0812">Transmembrane</keyword>
<feature type="domain" description="Peptidase M56" evidence="2">
    <location>
        <begin position="50"/>
        <end position="230"/>
    </location>
</feature>
<dbReference type="CDD" id="cd07326">
    <property type="entry name" value="M56_BlaR1_MecR1_like"/>
    <property type="match status" value="1"/>
</dbReference>
<dbReference type="OrthoDB" id="2448482at2"/>
<dbReference type="RefSeq" id="WP_144701994.1">
    <property type="nucleotide sequence ID" value="NZ_VNJJ01000006.1"/>
</dbReference>
<comment type="caution">
    <text evidence="3">The sequence shown here is derived from an EMBL/GenBank/DDBJ whole genome shotgun (WGS) entry which is preliminary data.</text>
</comment>
<evidence type="ECO:0000313" key="4">
    <source>
        <dbReference type="Proteomes" id="UP000316330"/>
    </source>
</evidence>
<dbReference type="Proteomes" id="UP000316330">
    <property type="component" value="Unassembled WGS sequence"/>
</dbReference>
<dbReference type="InterPro" id="IPR008756">
    <property type="entry name" value="Peptidase_M56"/>
</dbReference>
<evidence type="ECO:0000256" key="1">
    <source>
        <dbReference type="SAM" id="Phobius"/>
    </source>
</evidence>
<keyword evidence="1" id="KW-1133">Transmembrane helix</keyword>
<feature type="transmembrane region" description="Helical" evidence="1">
    <location>
        <begin position="246"/>
        <end position="264"/>
    </location>
</feature>
<reference evidence="3 4" key="1">
    <citation type="submission" date="2019-07" db="EMBL/GenBank/DDBJ databases">
        <authorList>
            <person name="Kim J."/>
        </authorList>
    </citation>
    <scope>NUCLEOTIDE SEQUENCE [LARGE SCALE GENOMIC DNA]</scope>
    <source>
        <strain evidence="3 4">G13</strain>
    </source>
</reference>
<feature type="transmembrane region" description="Helical" evidence="1">
    <location>
        <begin position="43"/>
        <end position="61"/>
    </location>
</feature>
<name>A0A559JIS9_9BACL</name>
<accession>A0A559JIS9</accession>
<dbReference type="Gene3D" id="3.30.2010.10">
    <property type="entry name" value="Metalloproteases ('zincins'), catalytic domain"/>
    <property type="match status" value="1"/>
</dbReference>
<protein>
    <submittedName>
        <fullName evidence="3">M56 family metallopeptidase</fullName>
    </submittedName>
</protein>
<gene>
    <name evidence="3" type="ORF">FPZ45_12605</name>
</gene>
<dbReference type="InterPro" id="IPR052173">
    <property type="entry name" value="Beta-lactam_resp_regulator"/>
</dbReference>
<dbReference type="AlphaFoldDB" id="A0A559JIS9"/>
<sequence length="266" mass="30217">MSPSAKLKWIYATMIAFIVLFSVQLAIYLACSTGSAGLRHTDAAYIGVGVVAGYTLIRMIWRIVAQAYLSRRWLGRFRSNQHLKLSRRLAYKYRNLGTEIIVVKDKAFVALSFGLRRPAIVVSSAVLEMFTDDEVKAIVLHEWHHCHNRDNAKWFLARMLTEGFGYLPIMSPVLRYYHTWMELLADRFAIRRMGTELPLASVLLKLSKLGNQRRLAAAVHFGATAMNYRIAQVLDPDKTVKVKVAWVRPLLMSVSMLLLLMLSGDS</sequence>
<dbReference type="PANTHER" id="PTHR34978:SF3">
    <property type="entry name" value="SLR0241 PROTEIN"/>
    <property type="match status" value="1"/>
</dbReference>
<feature type="transmembrane region" description="Helical" evidence="1">
    <location>
        <begin position="9"/>
        <end position="31"/>
    </location>
</feature>
<evidence type="ECO:0000259" key="2">
    <source>
        <dbReference type="Pfam" id="PF05569"/>
    </source>
</evidence>
<evidence type="ECO:0000313" key="3">
    <source>
        <dbReference type="EMBL" id="TVX99783.1"/>
    </source>
</evidence>
<proteinExistence type="predicted"/>
<dbReference type="EMBL" id="VNJJ01000006">
    <property type="protein sequence ID" value="TVX99783.1"/>
    <property type="molecule type" value="Genomic_DNA"/>
</dbReference>
<dbReference type="PANTHER" id="PTHR34978">
    <property type="entry name" value="POSSIBLE SENSOR-TRANSDUCER PROTEIN BLAR"/>
    <property type="match status" value="1"/>
</dbReference>
<dbReference type="Pfam" id="PF05569">
    <property type="entry name" value="Peptidase_M56"/>
    <property type="match status" value="1"/>
</dbReference>